<keyword evidence="1" id="KW-0732">Signal</keyword>
<dbReference type="EMBL" id="QDKL01000001">
    <property type="protein sequence ID" value="RZF22400.1"/>
    <property type="molecule type" value="Genomic_DNA"/>
</dbReference>
<dbReference type="SUPFAM" id="SSF53850">
    <property type="entry name" value="Periplasmic binding protein-like II"/>
    <property type="match status" value="1"/>
</dbReference>
<evidence type="ECO:0000313" key="2">
    <source>
        <dbReference type="EMBL" id="RZF22400.1"/>
    </source>
</evidence>
<feature type="chain" id="PRO_5045895549" evidence="1">
    <location>
        <begin position="22"/>
        <end position="251"/>
    </location>
</feature>
<comment type="caution">
    <text evidence="2">The sequence shown here is derived from an EMBL/GenBank/DDBJ whole genome shotgun (WGS) entry which is preliminary data.</text>
</comment>
<evidence type="ECO:0000256" key="1">
    <source>
        <dbReference type="SAM" id="SignalP"/>
    </source>
</evidence>
<feature type="signal peptide" evidence="1">
    <location>
        <begin position="1"/>
        <end position="21"/>
    </location>
</feature>
<dbReference type="RefSeq" id="WP_114705345.1">
    <property type="nucleotide sequence ID" value="NZ_QDKL01000001.1"/>
</dbReference>
<accession>A0ABY0IIV3</accession>
<protein>
    <submittedName>
        <fullName evidence="2">Transporter substrate-binding domain-containing protein</fullName>
    </submittedName>
</protein>
<organism evidence="2 3">
    <name type="scientific">Halobacteriovorax vibrionivorans</name>
    <dbReference type="NCBI Taxonomy" id="2152716"/>
    <lineage>
        <taxon>Bacteria</taxon>
        <taxon>Pseudomonadati</taxon>
        <taxon>Bdellovibrionota</taxon>
        <taxon>Bacteriovoracia</taxon>
        <taxon>Bacteriovoracales</taxon>
        <taxon>Halobacteriovoraceae</taxon>
        <taxon>Halobacteriovorax</taxon>
    </lineage>
</organism>
<keyword evidence="3" id="KW-1185">Reference proteome</keyword>
<dbReference type="Gene3D" id="3.40.190.10">
    <property type="entry name" value="Periplasmic binding protein-like II"/>
    <property type="match status" value="2"/>
</dbReference>
<reference evidence="3" key="1">
    <citation type="journal article" date="2019" name="Int. J. Syst. Evol. Microbiol.">
        <title>Halobacteriovorax valvorus sp. nov., a novel prokaryotic predator isolated from coastal seawater of China.</title>
        <authorList>
            <person name="Chen M.-X."/>
        </authorList>
    </citation>
    <scope>NUCLEOTIDE SEQUENCE [LARGE SCALE GENOMIC DNA]</scope>
    <source>
        <strain evidence="3">BL9</strain>
    </source>
</reference>
<name>A0ABY0IIV3_9BACT</name>
<dbReference type="Proteomes" id="UP000443582">
    <property type="component" value="Unassembled WGS sequence"/>
</dbReference>
<evidence type="ECO:0000313" key="3">
    <source>
        <dbReference type="Proteomes" id="UP000443582"/>
    </source>
</evidence>
<sequence>MRSIKSLILILILSFSSLNLEASKTEVKVGMYIIPPFYSRTDQVASGILVDLIKYLNENQNKFQFKIVETSPRRRYRDLENGIYDIIFFENSIWGWSNRNIKLNETKVFATGKDYYIAKKDPRLKNQQVIFANLREKVILLKSGFHYGFLKFKSYDVKDKNLIYTNSLEGNIKNILRGKGDITVINDSFLKMYLKTHPKDKDKLVVSEKIDQVHNFKVLARPNSPISIDEIEKLFPLLKNSTYLREVLHLK</sequence>
<dbReference type="Pfam" id="PF12974">
    <property type="entry name" value="Phosphonate-bd"/>
    <property type="match status" value="1"/>
</dbReference>
<proteinExistence type="predicted"/>
<gene>
    <name evidence="2" type="ORF">DAY19_01115</name>
</gene>